<dbReference type="SMART" id="SM00912">
    <property type="entry name" value="Haemagg_act"/>
    <property type="match status" value="1"/>
</dbReference>
<proteinExistence type="predicted"/>
<feature type="compositionally biased region" description="Polar residues" evidence="1">
    <location>
        <begin position="2098"/>
        <end position="2113"/>
    </location>
</feature>
<reference evidence="3" key="1">
    <citation type="submission" date="2023-08" db="EMBL/GenBank/DDBJ databases">
        <title>Study of Resistomes in environmental pathogenic environmental.</title>
        <authorList>
            <person name="Bhattacharjee A."/>
            <person name="Singh A.K."/>
        </authorList>
    </citation>
    <scope>NUCLEOTIDE SEQUENCE</scope>
    <source>
        <strain evidence="3">S1</strain>
    </source>
</reference>
<dbReference type="Pfam" id="PF13332">
    <property type="entry name" value="Fil_haemagg_2"/>
    <property type="match status" value="2"/>
</dbReference>
<dbReference type="Pfam" id="PF13018">
    <property type="entry name" value="ESPR"/>
    <property type="match status" value="1"/>
</dbReference>
<dbReference type="InterPro" id="IPR011050">
    <property type="entry name" value="Pectin_lyase_fold/virulence"/>
</dbReference>
<evidence type="ECO:0000313" key="4">
    <source>
        <dbReference type="Proteomes" id="UP001074635"/>
    </source>
</evidence>
<dbReference type="Proteomes" id="UP001074635">
    <property type="component" value="Unassembled WGS sequence"/>
</dbReference>
<dbReference type="Pfam" id="PF05594">
    <property type="entry name" value="Fil_haemagg"/>
    <property type="match status" value="12"/>
</dbReference>
<feature type="domain" description="Filamentous haemagglutinin FhaB/tRNA nuclease CdiA-like TPS" evidence="2">
    <location>
        <begin position="89"/>
        <end position="209"/>
    </location>
</feature>
<dbReference type="NCBIfam" id="TIGR01901">
    <property type="entry name" value="adhes_NPXG"/>
    <property type="match status" value="1"/>
</dbReference>
<dbReference type="InterPro" id="IPR025157">
    <property type="entry name" value="Hemagglutinin_rpt"/>
</dbReference>
<accession>A0ABU3MUA8</accession>
<dbReference type="InterPro" id="IPR008638">
    <property type="entry name" value="FhaB/CdiA-like_TPS"/>
</dbReference>
<feature type="compositionally biased region" description="Gly residues" evidence="1">
    <location>
        <begin position="436"/>
        <end position="445"/>
    </location>
</feature>
<evidence type="ECO:0000259" key="2">
    <source>
        <dbReference type="SMART" id="SM00912"/>
    </source>
</evidence>
<dbReference type="InterPro" id="IPR010069">
    <property type="entry name" value="CdiA_FHA1_rpt"/>
</dbReference>
<name>A0ABU3MUA8_9BURK</name>
<dbReference type="Gene3D" id="2.160.20.10">
    <property type="entry name" value="Single-stranded right-handed beta-helix, Pectin lyase-like"/>
    <property type="match status" value="1"/>
</dbReference>
<organism evidence="3 4">
    <name type="scientific">Alcaligenes nematophilus</name>
    <dbReference type="NCBI Taxonomy" id="2994643"/>
    <lineage>
        <taxon>Bacteria</taxon>
        <taxon>Pseudomonadati</taxon>
        <taxon>Pseudomonadota</taxon>
        <taxon>Betaproteobacteria</taxon>
        <taxon>Burkholderiales</taxon>
        <taxon>Alcaligenaceae</taxon>
        <taxon>Alcaligenes</taxon>
    </lineage>
</organism>
<comment type="caution">
    <text evidence="3">The sequence shown here is derived from an EMBL/GenBank/DDBJ whole genome shotgun (WGS) entry which is preliminary data.</text>
</comment>
<dbReference type="NCBIfam" id="TIGR01731">
    <property type="entry name" value="fil_hemag_20aa"/>
    <property type="match status" value="20"/>
</dbReference>
<feature type="compositionally biased region" description="Low complexity" evidence="1">
    <location>
        <begin position="2336"/>
        <end position="2349"/>
    </location>
</feature>
<feature type="region of interest" description="Disordered" evidence="1">
    <location>
        <begin position="421"/>
        <end position="465"/>
    </location>
</feature>
<dbReference type="InterPro" id="IPR008619">
    <property type="entry name" value="Filamentous_hemagglutn_rpt"/>
</dbReference>
<evidence type="ECO:0000313" key="3">
    <source>
        <dbReference type="EMBL" id="MDT8505358.1"/>
    </source>
</evidence>
<dbReference type="InterPro" id="IPR012334">
    <property type="entry name" value="Pectin_lyas_fold"/>
</dbReference>
<dbReference type="Pfam" id="PF05860">
    <property type="entry name" value="TPS"/>
    <property type="match status" value="1"/>
</dbReference>
<dbReference type="EMBL" id="JAPQTC020000004">
    <property type="protein sequence ID" value="MDT8505358.1"/>
    <property type="molecule type" value="Genomic_DNA"/>
</dbReference>
<evidence type="ECO:0000256" key="1">
    <source>
        <dbReference type="SAM" id="MobiDB-lite"/>
    </source>
</evidence>
<keyword evidence="4" id="KW-1185">Reference proteome</keyword>
<dbReference type="SUPFAM" id="SSF51126">
    <property type="entry name" value="Pectin lyase-like"/>
    <property type="match status" value="1"/>
</dbReference>
<feature type="region of interest" description="Disordered" evidence="1">
    <location>
        <begin position="2336"/>
        <end position="2390"/>
    </location>
</feature>
<feature type="compositionally biased region" description="Polar residues" evidence="1">
    <location>
        <begin position="2350"/>
        <end position="2371"/>
    </location>
</feature>
<dbReference type="RefSeq" id="WP_268378367.1">
    <property type="nucleotide sequence ID" value="NZ_JAPQTC020000004.1"/>
</dbReference>
<feature type="region of interest" description="Disordered" evidence="1">
    <location>
        <begin position="2097"/>
        <end position="2116"/>
    </location>
</feature>
<sequence length="2931" mass="304828">MNKNLYRIVFNRTLGLFQVVAEIVRRNGPGGRAGTSTTAHSRFLAVVNPVYFALAMALGQVFMVPVAHAQLVADPNAPGNQQPTVLEAANGVPLVNIQTPSAAGVSRNTYQQFDVDTQGAILNNSRTSVQSQLGGWVQGNPWLAQGTARVILNEVNSNDPSLLRGYVEVAGDRAQLIIANPAGISCDGCGFINADRSTLTTGKPIINGGALEGYRVQGGSISVLGQGLDASAADYTDLIARSVQVNAGIWAQQLQVTTGANEVSADHSKVQAVDTDSGAPAFALDVGALGGMYSQKIVLVGTERGVGVRNAGAIGAHVGQVVVTADGRLENSGTIQAKADTQIQANDGLANTGVISAGRELSIDSVKDIDNRQGTLNARRVAIKAQSLDNQAGTIEQAGTQSLSLSAAQISNREGGRIGLIAQDSSSGEPPPSGTGVDGETGGTGANPAPGTGQEGTGVGSVAPLEPGQLDIATSLDNTGGRIVAGGNINMLAKAGLNNDGGHLGLGRLEVSGGDLSNRQGEIKLADQAQIAVGQFRNDKGLLQSAGSLDLSAQELSNRGGQLVATGDQSTRVQVVGTLDNRDGGKLASNADLNIRAGVLENKEGEVLHAGSGHLDLYAANLQGQQGHIASNGTLNLRGTTTDLQQATTQAQTISVETGTLNTARGTLLATGGDALVLKAQDSIDNRDGMIIGNGHVQVQAGALHNQGGTVSSAQTLSMDVQESLNNQGGKVLGVADVFIDAGTVDNREGGLLVSTDGGMEVRTQGRTENANGIVQGAAATRLMNAGLGNAGGIVLGSRVDVHTQGASLDNAGGTIASTDGTLNLDSGALNNAGGLLQSNKALRLDTHGQELINTGSGSAGGIVSGQALTLTSANVDNREGVIYSQGDANLELSGVANNRAGLIAAGKALHLQAEQILNQHTQGTDASPSRGIQGKQVTLTAGHVDNTKGALAADDSLVIRGSGTASVVDNTAGQLYSDGRIELAAHRVLNQSGTMLAGQSLALAADTVGGDGSLHSKGDLSLSVQQNFTNLNDIRANGQAVIHSAAQLNNQGVIQAGTLELRGEHVNNTVTGEISGGRTTVVAKGTLSNRGLIDGARTHIDVGTLDNAGTGRLYGDHLSIQADTVNNREEGDRAAVIAARERLDIGAKLINNREQALIFSAGPGADALNVGGALDGQGQATGRAVLVLNDSAVIESLGGISIDANRLLNRNLHFNTELVRVGEPTQHTYIQPSGDPNKHDISEYRWEGWSRAGRYRHRETGAEVRNWTQYEITRSEYETQVTESAPSLIRAGGNLTLHGNELLNDKSQIIAGGVLQGDLDKLKNEAVFGQHVIRQAGTSQYTYSRWRGGFKRYHQRKWHSKIAYNPADSVTTFSLDVSKLIENAAGQGSGFAIDDRQTAQVGGQLERNGAVERKPISEVQAQAPGFNGDTLEHIRMVQVDTEIPTNSLFRTSPDAGTYLVEADPRFTDYRQWLSSDYMLTRLGYDPVTMLKRLGDGFYEQKLVRDQINQLTGRRFLEGYVNDEEQYRALLEAGSSYAKKWNLRPGVALSTEQMAQLTSDMVWLVERDVTLPDGSKARALVPQVYVRVRPDDLDGSGTLVAANAIDLAIKDDVLNSGMIAGRTAVRITGQNLRNLGGRIASDAVVLSAREDIDNVGGTIQAKSALLLDAGRDLNVVSTTHSDVKQAGKSDFSRTNLDRVASLYVTNSDGILLAAAGRDLTLNAAQVINSGKDGQTALVAGRDVSLGTVAIAEQENNVLDANNYLKQGYEREVGTSITTAGDVRVQAGRDLTALAGTVTSEQGAVVAVAQGEAQILAGQDSRNWSEGRQIKSRGLLSSKKMTTRDSLEETTAVSSTFSGKTVAVQGENVTVTGSNLVSDAGTVIAARNDLTIQAATDTKQESHFKRVDKSGFMTGGGLSFTIGKQMQSADQQDASTRAAASTIGSTDGDVMLAAGNRYQQTGSHVLAPKGDIDIHAKRVDILEARETGINIQESKFRQSGLTVALTSPVISAIQTGQQMKRASSDTSDTRMKALAAATTGLAAVNAYDAVSADPTTAGGINLSITVGSSKSDSKSKTSYDTAADSTVAAGGNVRISATGAGQDSDLTARGSTVSAGGDVHLKADGDINLLAAENTVQTDRSSSSSSAGVGVAVSLGSNGIGFGVTANASRGKGKGEGKDLTWSHSYVTAGDRLVLESGGDTNLRGAVARGQQVVADVGGDLNIESLQDTSRFTSKDSNVGGSVMVGVGFSASANVGKQKINSDYASVHEQSRIEAGDAGFQITVKGNTDLKGAVITASEQAVKDGLNTLTTGTLTASDIDNYAHYKASSMSLGVGYSSGGSDTSSGVGTDQQGQAATGEQVPGTTLPNTGGFSASPPMVMAASGKSSSTTNSGISGAQITITDQAKQQLLTGETLDERLASLNRDVLTGQDGSNALKPIFNEREIQAGFEIVGALQRETGVFLNNRANEATAAKKALDRERSKPEGERDPARLAALEQQLKATAIWAPGGTGRQVLTALAAAAGGNVTGASSQFAQNLVVNYLQQQGAGYIGGLVKDGTLTEGSALHAALHGVLACAGAAASNQGCADGALGAASSSLLTNLFLDQPGETAQAKEAKRNLIATLVAGISATGGLEAATATNSAIAALDNNYLTQSAVDKVKACLSGKTCSSEEQKRVSKEEAERLSQLLDREMNALCAANPVGDACRTAVNTATQYIAMQDAWALLNGDVTRSSKNTFDYVYNSLGAESRFALYYNTIDNRADFFGASDRYEQHVGSGAKWYGGAEDVSRAALTGLGADGKGSGYSFLFGSLLAGVNADTIYDWRQEAGNSLMSAGFSNFKDLYNQDLDPVQWDINQLRSEQQTLQPIHQKYLKDRVVFTWVSKTMTNSDGLGAILPDRQTAPGGIDILDYNSRINYGCKLLGYSQEQGCKP</sequence>
<protein>
    <submittedName>
        <fullName evidence="3">Hemagglutinin repeat-containing protein</fullName>
    </submittedName>
</protein>
<dbReference type="InterPro" id="IPR024973">
    <property type="entry name" value="ESPR"/>
</dbReference>
<gene>
    <name evidence="3" type="ORF">OYC61_013720</name>
</gene>